<sequence>MSTPLIICKNCRSGNTAFIIAYDDSDGWYDHAASPFTNSHFERLRSSHPAKCQYIRL</sequence>
<dbReference type="EMBL" id="JBHSOW010000014">
    <property type="protein sequence ID" value="MFC5648045.1"/>
    <property type="molecule type" value="Genomic_DNA"/>
</dbReference>
<evidence type="ECO:0000313" key="3">
    <source>
        <dbReference type="Proteomes" id="UP001596047"/>
    </source>
</evidence>
<comment type="caution">
    <text evidence="2">The sequence shown here is derived from an EMBL/GenBank/DDBJ whole genome shotgun (WGS) entry which is preliminary data.</text>
</comment>
<dbReference type="InterPro" id="IPR007312">
    <property type="entry name" value="Phosphoesterase"/>
</dbReference>
<dbReference type="InterPro" id="IPR017850">
    <property type="entry name" value="Alkaline_phosphatase_core_sf"/>
</dbReference>
<protein>
    <submittedName>
        <fullName evidence="2">Alkaline phosphatase family protein</fullName>
    </submittedName>
</protein>
<name>A0ABW0VQ83_9BACL</name>
<proteinExistence type="predicted"/>
<dbReference type="RefSeq" id="WP_379186510.1">
    <property type="nucleotide sequence ID" value="NZ_JBHSOW010000014.1"/>
</dbReference>
<keyword evidence="3" id="KW-1185">Reference proteome</keyword>
<gene>
    <name evidence="2" type="ORF">ACFPYJ_02745</name>
</gene>
<dbReference type="Pfam" id="PF04185">
    <property type="entry name" value="Phosphoesterase"/>
    <property type="match status" value="1"/>
</dbReference>
<evidence type="ECO:0000313" key="2">
    <source>
        <dbReference type="EMBL" id="MFC5648045.1"/>
    </source>
</evidence>
<reference evidence="3" key="1">
    <citation type="journal article" date="2019" name="Int. J. Syst. Evol. Microbiol.">
        <title>The Global Catalogue of Microorganisms (GCM) 10K type strain sequencing project: providing services to taxonomists for standard genome sequencing and annotation.</title>
        <authorList>
            <consortium name="The Broad Institute Genomics Platform"/>
            <consortium name="The Broad Institute Genome Sequencing Center for Infectious Disease"/>
            <person name="Wu L."/>
            <person name="Ma J."/>
        </authorList>
    </citation>
    <scope>NUCLEOTIDE SEQUENCE [LARGE SCALE GENOMIC DNA]</scope>
    <source>
        <strain evidence="3">CGMCC 1.3240</strain>
    </source>
</reference>
<dbReference type="Proteomes" id="UP001596047">
    <property type="component" value="Unassembled WGS sequence"/>
</dbReference>
<dbReference type="Gene3D" id="3.40.720.10">
    <property type="entry name" value="Alkaline Phosphatase, subunit A"/>
    <property type="match status" value="1"/>
</dbReference>
<keyword evidence="1" id="KW-0378">Hydrolase</keyword>
<organism evidence="2 3">
    <name type="scientific">Paenibacillus solisilvae</name>
    <dbReference type="NCBI Taxonomy" id="2486751"/>
    <lineage>
        <taxon>Bacteria</taxon>
        <taxon>Bacillati</taxon>
        <taxon>Bacillota</taxon>
        <taxon>Bacilli</taxon>
        <taxon>Bacillales</taxon>
        <taxon>Paenibacillaceae</taxon>
        <taxon>Paenibacillus</taxon>
    </lineage>
</organism>
<evidence type="ECO:0000256" key="1">
    <source>
        <dbReference type="ARBA" id="ARBA00022801"/>
    </source>
</evidence>
<accession>A0ABW0VQ83</accession>